<dbReference type="InterPro" id="IPR036249">
    <property type="entry name" value="Thioredoxin-like_sf"/>
</dbReference>
<dbReference type="SFLD" id="SFLDS00019">
    <property type="entry name" value="Glutathione_Transferase_(cytos"/>
    <property type="match status" value="1"/>
</dbReference>
<evidence type="ECO:0000256" key="5">
    <source>
        <dbReference type="SAM" id="Coils"/>
    </source>
</evidence>
<dbReference type="InterPro" id="IPR010987">
    <property type="entry name" value="Glutathione-S-Trfase_C-like"/>
</dbReference>
<sequence length="215" mass="23722">MGIKVYGPAASTNVARVLVCLEEVGAEYELVPVDMPSGEHKRPEHLARNPFGQVPAFQDGDMMLSESRAIAKYILRKGGSQLLRECNLSESAIVDVWLEVEAAQFSSAMSPIIFQCFVIPIVMGGKPDMKVVEENLEKLKKALEVYEARLSKFKYLAGEFVSLADISHFPTAHYLLGSPHASAIDAYPHVKAWIADIMARPSVKKVRELMKMASA</sequence>
<dbReference type="CDD" id="cd03053">
    <property type="entry name" value="GST_N_Phi"/>
    <property type="match status" value="1"/>
</dbReference>
<dbReference type="GO" id="GO:0004364">
    <property type="term" value="F:glutathione transferase activity"/>
    <property type="evidence" value="ECO:0007669"/>
    <property type="project" value="UniProtKB-EC"/>
</dbReference>
<dbReference type="EC" id="2.5.1.18" evidence="2"/>
<dbReference type="InterPro" id="IPR040079">
    <property type="entry name" value="Glutathione_S-Trfase"/>
</dbReference>
<dbReference type="FunFam" id="1.20.1050.10:FF:000004">
    <property type="entry name" value="Glutathione S-transferase F2"/>
    <property type="match status" value="1"/>
</dbReference>
<evidence type="ECO:0000256" key="1">
    <source>
        <dbReference type="ARBA" id="ARBA00010128"/>
    </source>
</evidence>
<feature type="domain" description="GST C-terminal" evidence="7">
    <location>
        <begin position="87"/>
        <end position="215"/>
    </location>
</feature>
<name>A0A5J9UB14_9POAL</name>
<dbReference type="FunFam" id="3.40.30.10:FF:000016">
    <property type="entry name" value="Glutathione S-transferase F2"/>
    <property type="match status" value="1"/>
</dbReference>
<dbReference type="Proteomes" id="UP000324897">
    <property type="component" value="Unassembled WGS sequence"/>
</dbReference>
<comment type="caution">
    <text evidence="8">The sequence shown here is derived from an EMBL/GenBank/DDBJ whole genome shotgun (WGS) entry which is preliminary data.</text>
</comment>
<dbReference type="OrthoDB" id="422574at2759"/>
<dbReference type="Pfam" id="PF02798">
    <property type="entry name" value="GST_N"/>
    <property type="match status" value="1"/>
</dbReference>
<evidence type="ECO:0000256" key="4">
    <source>
        <dbReference type="ARBA" id="ARBA00047960"/>
    </source>
</evidence>
<dbReference type="InterPro" id="IPR034347">
    <property type="entry name" value="GST_Phi_C"/>
</dbReference>
<dbReference type="Gene3D" id="1.20.1050.10">
    <property type="match status" value="1"/>
</dbReference>
<dbReference type="Pfam" id="PF00043">
    <property type="entry name" value="GST_C"/>
    <property type="match status" value="1"/>
</dbReference>
<evidence type="ECO:0000313" key="9">
    <source>
        <dbReference type="Proteomes" id="UP000324897"/>
    </source>
</evidence>
<accession>A0A5J9UB14</accession>
<dbReference type="SUPFAM" id="SSF47616">
    <property type="entry name" value="GST C-terminal domain-like"/>
    <property type="match status" value="1"/>
</dbReference>
<protein>
    <recommendedName>
        <fullName evidence="2">glutathione transferase</fullName>
        <ecNumber evidence="2">2.5.1.18</ecNumber>
    </recommendedName>
</protein>
<dbReference type="InterPro" id="IPR036282">
    <property type="entry name" value="Glutathione-S-Trfase_C_sf"/>
</dbReference>
<keyword evidence="5" id="KW-0175">Coiled coil</keyword>
<feature type="non-terminal residue" evidence="8">
    <location>
        <position position="1"/>
    </location>
</feature>
<evidence type="ECO:0000256" key="3">
    <source>
        <dbReference type="ARBA" id="ARBA00022679"/>
    </source>
</evidence>
<organism evidence="8 9">
    <name type="scientific">Eragrostis curvula</name>
    <name type="common">weeping love grass</name>
    <dbReference type="NCBI Taxonomy" id="38414"/>
    <lineage>
        <taxon>Eukaryota</taxon>
        <taxon>Viridiplantae</taxon>
        <taxon>Streptophyta</taxon>
        <taxon>Embryophyta</taxon>
        <taxon>Tracheophyta</taxon>
        <taxon>Spermatophyta</taxon>
        <taxon>Magnoliopsida</taxon>
        <taxon>Liliopsida</taxon>
        <taxon>Poales</taxon>
        <taxon>Poaceae</taxon>
        <taxon>PACMAD clade</taxon>
        <taxon>Chloridoideae</taxon>
        <taxon>Eragrostideae</taxon>
        <taxon>Eragrostidinae</taxon>
        <taxon>Eragrostis</taxon>
    </lineage>
</organism>
<comment type="similarity">
    <text evidence="1">Belongs to the GST superfamily. Phi family.</text>
</comment>
<evidence type="ECO:0000259" key="6">
    <source>
        <dbReference type="PROSITE" id="PS50404"/>
    </source>
</evidence>
<evidence type="ECO:0000259" key="7">
    <source>
        <dbReference type="PROSITE" id="PS50405"/>
    </source>
</evidence>
<feature type="coiled-coil region" evidence="5">
    <location>
        <begin position="129"/>
        <end position="156"/>
    </location>
</feature>
<evidence type="ECO:0000313" key="8">
    <source>
        <dbReference type="EMBL" id="TVU20855.1"/>
    </source>
</evidence>
<comment type="catalytic activity">
    <reaction evidence="4">
        <text>RX + glutathione = an S-substituted glutathione + a halide anion + H(+)</text>
        <dbReference type="Rhea" id="RHEA:16437"/>
        <dbReference type="ChEBI" id="CHEBI:15378"/>
        <dbReference type="ChEBI" id="CHEBI:16042"/>
        <dbReference type="ChEBI" id="CHEBI:17792"/>
        <dbReference type="ChEBI" id="CHEBI:57925"/>
        <dbReference type="ChEBI" id="CHEBI:90779"/>
        <dbReference type="EC" id="2.5.1.18"/>
    </reaction>
</comment>
<dbReference type="EMBL" id="RWGY01000026">
    <property type="protein sequence ID" value="TVU20855.1"/>
    <property type="molecule type" value="Genomic_DNA"/>
</dbReference>
<dbReference type="GO" id="GO:0043295">
    <property type="term" value="F:glutathione binding"/>
    <property type="evidence" value="ECO:0007669"/>
    <property type="project" value="TreeGrafter"/>
</dbReference>
<dbReference type="SFLD" id="SFLDG00358">
    <property type="entry name" value="Main_(cytGST)"/>
    <property type="match status" value="1"/>
</dbReference>
<keyword evidence="9" id="KW-1185">Reference proteome</keyword>
<dbReference type="InterPro" id="IPR004046">
    <property type="entry name" value="GST_C"/>
</dbReference>
<dbReference type="PROSITE" id="PS50405">
    <property type="entry name" value="GST_CTER"/>
    <property type="match status" value="1"/>
</dbReference>
<dbReference type="Gramene" id="TVU20855">
    <property type="protein sequence ID" value="TVU20855"/>
    <property type="gene ID" value="EJB05_30455"/>
</dbReference>
<dbReference type="CDD" id="cd03187">
    <property type="entry name" value="GST_C_Phi"/>
    <property type="match status" value="1"/>
</dbReference>
<dbReference type="GO" id="GO:0006749">
    <property type="term" value="P:glutathione metabolic process"/>
    <property type="evidence" value="ECO:0007669"/>
    <property type="project" value="TreeGrafter"/>
</dbReference>
<dbReference type="PANTHER" id="PTHR43900">
    <property type="entry name" value="GLUTATHIONE S-TRANSFERASE RHO"/>
    <property type="match status" value="1"/>
</dbReference>
<evidence type="ECO:0000256" key="2">
    <source>
        <dbReference type="ARBA" id="ARBA00012452"/>
    </source>
</evidence>
<gene>
    <name evidence="8" type="ORF">EJB05_30455</name>
</gene>
<proteinExistence type="inferred from homology"/>
<dbReference type="GO" id="GO:0005737">
    <property type="term" value="C:cytoplasm"/>
    <property type="evidence" value="ECO:0007669"/>
    <property type="project" value="TreeGrafter"/>
</dbReference>
<dbReference type="PANTHER" id="PTHR43900:SF42">
    <property type="entry name" value="GLUTATHIONE TRANSFERASE"/>
    <property type="match status" value="1"/>
</dbReference>
<dbReference type="SUPFAM" id="SSF52833">
    <property type="entry name" value="Thioredoxin-like"/>
    <property type="match status" value="1"/>
</dbReference>
<dbReference type="Gene3D" id="3.40.30.10">
    <property type="entry name" value="Glutaredoxin"/>
    <property type="match status" value="1"/>
</dbReference>
<dbReference type="InterPro" id="IPR004045">
    <property type="entry name" value="Glutathione_S-Trfase_N"/>
</dbReference>
<dbReference type="SFLD" id="SFLDG01154">
    <property type="entry name" value="Main.5:_Phi-like"/>
    <property type="match status" value="1"/>
</dbReference>
<dbReference type="GO" id="GO:0009635">
    <property type="term" value="P:response to herbicide"/>
    <property type="evidence" value="ECO:0007669"/>
    <property type="project" value="UniProtKB-ARBA"/>
</dbReference>
<dbReference type="PROSITE" id="PS50404">
    <property type="entry name" value="GST_NTER"/>
    <property type="match status" value="1"/>
</dbReference>
<keyword evidence="3" id="KW-0808">Transferase</keyword>
<dbReference type="AlphaFoldDB" id="A0A5J9UB14"/>
<reference evidence="8 9" key="1">
    <citation type="journal article" date="2019" name="Sci. Rep.">
        <title>A high-quality genome of Eragrostis curvula grass provides insights into Poaceae evolution and supports new strategies to enhance forage quality.</title>
        <authorList>
            <person name="Carballo J."/>
            <person name="Santos B.A.C.M."/>
            <person name="Zappacosta D."/>
            <person name="Garbus I."/>
            <person name="Selva J.P."/>
            <person name="Gallo C.A."/>
            <person name="Diaz A."/>
            <person name="Albertini E."/>
            <person name="Caccamo M."/>
            <person name="Echenique V."/>
        </authorList>
    </citation>
    <scope>NUCLEOTIDE SEQUENCE [LARGE SCALE GENOMIC DNA]</scope>
    <source>
        <strain evidence="9">cv. Victoria</strain>
        <tissue evidence="8">Leaf</tissue>
    </source>
</reference>
<feature type="domain" description="GST N-terminal" evidence="6">
    <location>
        <begin position="1"/>
        <end position="82"/>
    </location>
</feature>